<sequence>MLQSTLPHGERRGCVLGGQNNSAASIHAPARGATGMVSAVSYSHHASIHAPARGATAGWRDMANALASFNPRSRTGSDGALTALTMPSALLQSTLPHGERPFSCRPPGTSTLLQSTLPHGERRAVRSGTHAPGAASIHAPARGATIGGARELLVGDASIHAPARGATAQQPYYNNASGLQSTLPHGERQRLQSLFSD</sequence>
<proteinExistence type="predicted"/>
<name>A0A212IVU3_9BACT</name>
<dbReference type="EMBL" id="FLUP01000001">
    <property type="protein sequence ID" value="SBV91323.1"/>
    <property type="molecule type" value="Genomic_DNA"/>
</dbReference>
<evidence type="ECO:0000313" key="1">
    <source>
        <dbReference type="EMBL" id="SBV91323.1"/>
    </source>
</evidence>
<dbReference type="AlphaFoldDB" id="A0A212IVU3"/>
<reference evidence="1" key="1">
    <citation type="submission" date="2016-04" db="EMBL/GenBank/DDBJ databases">
        <authorList>
            <person name="Evans L.H."/>
            <person name="Alamgir A."/>
            <person name="Owens N."/>
            <person name="Weber N.D."/>
            <person name="Virtaneva K."/>
            <person name="Barbian K."/>
            <person name="Babar A."/>
            <person name="Rosenke K."/>
        </authorList>
    </citation>
    <scope>NUCLEOTIDE SEQUENCE</scope>
    <source>
        <strain evidence="1">92-2</strain>
    </source>
</reference>
<accession>A0A212IVU3</accession>
<dbReference type="AntiFam" id="ANF00272">
    <property type="entry name" value="Translation of CRISPR region"/>
</dbReference>
<organism evidence="1">
    <name type="scientific">uncultured Desulfovibrio sp</name>
    <dbReference type="NCBI Taxonomy" id="167968"/>
    <lineage>
        <taxon>Bacteria</taxon>
        <taxon>Pseudomonadati</taxon>
        <taxon>Thermodesulfobacteriota</taxon>
        <taxon>Desulfovibrionia</taxon>
        <taxon>Desulfovibrionales</taxon>
        <taxon>Desulfovibrionaceae</taxon>
        <taxon>Desulfovibrio</taxon>
        <taxon>environmental samples</taxon>
    </lineage>
</organism>
<gene>
    <name evidence="1" type="ORF">KM92DES2_10117</name>
</gene>
<protein>
    <submittedName>
        <fullName evidence="1">Uncharacterized protein</fullName>
    </submittedName>
</protein>